<dbReference type="OrthoDB" id="7062500at2"/>
<organism evidence="1 2">
    <name type="scientific">Dokdonella immobilis</name>
    <dbReference type="NCBI Taxonomy" id="578942"/>
    <lineage>
        <taxon>Bacteria</taxon>
        <taxon>Pseudomonadati</taxon>
        <taxon>Pseudomonadota</taxon>
        <taxon>Gammaproteobacteria</taxon>
        <taxon>Lysobacterales</taxon>
        <taxon>Rhodanobacteraceae</taxon>
        <taxon>Dokdonella</taxon>
    </lineage>
</organism>
<name>A0A1I4XPV4_9GAMM</name>
<evidence type="ECO:0008006" key="3">
    <source>
        <dbReference type="Google" id="ProtNLM"/>
    </source>
</evidence>
<dbReference type="Proteomes" id="UP000198575">
    <property type="component" value="Unassembled WGS sequence"/>
</dbReference>
<accession>A0A1I4XPV4</accession>
<dbReference type="EMBL" id="FOVF01000011">
    <property type="protein sequence ID" value="SFN27453.1"/>
    <property type="molecule type" value="Genomic_DNA"/>
</dbReference>
<keyword evidence="2" id="KW-1185">Reference proteome</keyword>
<dbReference type="AlphaFoldDB" id="A0A1I4XPV4"/>
<evidence type="ECO:0000313" key="2">
    <source>
        <dbReference type="Proteomes" id="UP000198575"/>
    </source>
</evidence>
<protein>
    <recommendedName>
        <fullName evidence="3">DUF2867 domain-containing protein</fullName>
    </recommendedName>
</protein>
<evidence type="ECO:0000313" key="1">
    <source>
        <dbReference type="EMBL" id="SFN27453.1"/>
    </source>
</evidence>
<reference evidence="1 2" key="1">
    <citation type="submission" date="2016-10" db="EMBL/GenBank/DDBJ databases">
        <authorList>
            <person name="de Groot N.N."/>
        </authorList>
    </citation>
    <scope>NUCLEOTIDE SEQUENCE [LARGE SCALE GENOMIC DNA]</scope>
    <source>
        <strain evidence="1 2">CGMCC 1.7659</strain>
    </source>
</reference>
<gene>
    <name evidence="1" type="ORF">SAMN05216289_11115</name>
</gene>
<sequence length="149" mass="16831">MTIAPLVQRLPKVSQAEFVSAFYTTGLFRLERWILSVFARRPSSDEEAFQLARGERDRFAAWQVEQRSENELLLCDFSGRTRSWLMTEPTAVGADSTGTLLRFGSAVVSRVDPATGTRSLGTLFHLLLGFHRLYSRLLLRAACARLRAH</sequence>
<proteinExistence type="predicted"/>
<dbReference type="STRING" id="578942.SAMN05216289_11115"/>